<reference evidence="1 2" key="1">
    <citation type="submission" date="2018-02" db="EMBL/GenBank/DDBJ databases">
        <title>Solimicrobium silvestre gen. nov., sp. nov., isolated from alpine forest soil.</title>
        <authorList>
            <person name="Margesin R."/>
            <person name="Albuquerque L."/>
            <person name="Zhang D.-C."/>
            <person name="Froufe H.J.C."/>
            <person name="Severino R."/>
            <person name="Roxo I."/>
            <person name="Egas C."/>
            <person name="Da Costa M.S."/>
        </authorList>
    </citation>
    <scope>NUCLEOTIDE SEQUENCE [LARGE SCALE GENOMIC DNA]</scope>
    <source>
        <strain evidence="1 2">S20-91</strain>
    </source>
</reference>
<keyword evidence="2" id="KW-1185">Reference proteome</keyword>
<proteinExistence type="predicted"/>
<accession>A0A2S9GT92</accession>
<dbReference type="Proteomes" id="UP000237839">
    <property type="component" value="Unassembled WGS sequence"/>
</dbReference>
<sequence length="193" mass="21410">MTIEQTPQDEDKPQPQKSEITDFAGESRRRFTKAGLAASGVLMTLASRSLLACHEISPSGFSSVNQSTHGTPPASRCRRPYYWAGDCSWPIDKTTKFSSVFRSCTKGSPYYNYTCADVLAGKCTTDTNSYDCVGQYLVAAYLNACMGWSSNFLTTSQCLEMGNEWLQTKVYHPTAIVSWNCNKIVTYLQNVQA</sequence>
<dbReference type="AlphaFoldDB" id="A0A2S9GT92"/>
<name>A0A2S9GT92_9BURK</name>
<organism evidence="1 2">
    <name type="scientific">Solimicrobium silvestre</name>
    <dbReference type="NCBI Taxonomy" id="2099400"/>
    <lineage>
        <taxon>Bacteria</taxon>
        <taxon>Pseudomonadati</taxon>
        <taxon>Pseudomonadota</taxon>
        <taxon>Betaproteobacteria</taxon>
        <taxon>Burkholderiales</taxon>
        <taxon>Oxalobacteraceae</taxon>
        <taxon>Solimicrobium</taxon>
    </lineage>
</organism>
<evidence type="ECO:0000313" key="1">
    <source>
        <dbReference type="EMBL" id="PRC90942.1"/>
    </source>
</evidence>
<evidence type="ECO:0000313" key="2">
    <source>
        <dbReference type="Proteomes" id="UP000237839"/>
    </source>
</evidence>
<dbReference type="OrthoDB" id="6195511at2"/>
<comment type="caution">
    <text evidence="1">The sequence shown here is derived from an EMBL/GenBank/DDBJ whole genome shotgun (WGS) entry which is preliminary data.</text>
</comment>
<gene>
    <name evidence="1" type="ORF">S2091_4343</name>
</gene>
<protein>
    <submittedName>
        <fullName evidence="1">Uncharacterized protein</fullName>
    </submittedName>
</protein>
<dbReference type="EMBL" id="PUGF01000032">
    <property type="protein sequence ID" value="PRC90942.1"/>
    <property type="molecule type" value="Genomic_DNA"/>
</dbReference>
<dbReference type="RefSeq" id="WP_105534073.1">
    <property type="nucleotide sequence ID" value="NZ_PUGF01000032.1"/>
</dbReference>